<dbReference type="InterPro" id="IPR011453">
    <property type="entry name" value="DUF1559"/>
</dbReference>
<keyword evidence="1" id="KW-0472">Membrane</keyword>
<dbReference type="Proteomes" id="UP000318995">
    <property type="component" value="Unassembled WGS sequence"/>
</dbReference>
<evidence type="ECO:0000259" key="2">
    <source>
        <dbReference type="Pfam" id="PF07596"/>
    </source>
</evidence>
<dbReference type="Pfam" id="PF07963">
    <property type="entry name" value="N_methyl"/>
    <property type="match status" value="1"/>
</dbReference>
<dbReference type="OrthoDB" id="255848at2"/>
<keyword evidence="4" id="KW-1185">Reference proteome</keyword>
<proteinExistence type="predicted"/>
<dbReference type="RefSeq" id="WP_146572736.1">
    <property type="nucleotide sequence ID" value="NZ_SJPH01000002.1"/>
</dbReference>
<dbReference type="Pfam" id="PF07596">
    <property type="entry name" value="SBP_bac_10"/>
    <property type="match status" value="1"/>
</dbReference>
<dbReference type="AlphaFoldDB" id="A0A5C5WBI2"/>
<keyword evidence="1" id="KW-0812">Transmembrane</keyword>
<keyword evidence="1" id="KW-1133">Transmembrane helix</keyword>
<dbReference type="EMBL" id="SJPH01000002">
    <property type="protein sequence ID" value="TWT47847.1"/>
    <property type="molecule type" value="Genomic_DNA"/>
</dbReference>
<dbReference type="InterPro" id="IPR045584">
    <property type="entry name" value="Pilin-like"/>
</dbReference>
<dbReference type="PANTHER" id="PTHR30093:SF2">
    <property type="entry name" value="TYPE II SECRETION SYSTEM PROTEIN H"/>
    <property type="match status" value="1"/>
</dbReference>
<reference evidence="3 4" key="1">
    <citation type="submission" date="2019-02" db="EMBL/GenBank/DDBJ databases">
        <title>Deep-cultivation of Planctomycetes and their phenomic and genomic characterization uncovers novel biology.</title>
        <authorList>
            <person name="Wiegand S."/>
            <person name="Jogler M."/>
            <person name="Boedeker C."/>
            <person name="Pinto D."/>
            <person name="Vollmers J."/>
            <person name="Rivas-Marin E."/>
            <person name="Kohn T."/>
            <person name="Peeters S.H."/>
            <person name="Heuer A."/>
            <person name="Rast P."/>
            <person name="Oberbeckmann S."/>
            <person name="Bunk B."/>
            <person name="Jeske O."/>
            <person name="Meyerdierks A."/>
            <person name="Storesund J.E."/>
            <person name="Kallscheuer N."/>
            <person name="Luecker S."/>
            <person name="Lage O.M."/>
            <person name="Pohl T."/>
            <person name="Merkel B.J."/>
            <person name="Hornburger P."/>
            <person name="Mueller R.-W."/>
            <person name="Bruemmer F."/>
            <person name="Labrenz M."/>
            <person name="Spormann A.M."/>
            <person name="Op Den Camp H."/>
            <person name="Overmann J."/>
            <person name="Amann R."/>
            <person name="Jetten M.S.M."/>
            <person name="Mascher T."/>
            <person name="Medema M.H."/>
            <person name="Devos D.P."/>
            <person name="Kaster A.-K."/>
            <person name="Ovreas L."/>
            <person name="Rohde M."/>
            <person name="Galperin M.Y."/>
            <person name="Jogler C."/>
        </authorList>
    </citation>
    <scope>NUCLEOTIDE SEQUENCE [LARGE SCALE GENOMIC DNA]</scope>
    <source>
        <strain evidence="3 4">Pla111</strain>
    </source>
</reference>
<feature type="domain" description="DUF1559" evidence="2">
    <location>
        <begin position="47"/>
        <end position="341"/>
    </location>
</feature>
<evidence type="ECO:0000256" key="1">
    <source>
        <dbReference type="SAM" id="Phobius"/>
    </source>
</evidence>
<dbReference type="Gene3D" id="3.30.700.10">
    <property type="entry name" value="Glycoprotein, Type 4 Pilin"/>
    <property type="match status" value="1"/>
</dbReference>
<gene>
    <name evidence="3" type="ORF">Pla111_14720</name>
</gene>
<dbReference type="SUPFAM" id="SSF54523">
    <property type="entry name" value="Pili subunits"/>
    <property type="match status" value="1"/>
</dbReference>
<organism evidence="3 4">
    <name type="scientific">Botrimarina hoheduenensis</name>
    <dbReference type="NCBI Taxonomy" id="2528000"/>
    <lineage>
        <taxon>Bacteria</taxon>
        <taxon>Pseudomonadati</taxon>
        <taxon>Planctomycetota</taxon>
        <taxon>Planctomycetia</taxon>
        <taxon>Pirellulales</taxon>
        <taxon>Lacipirellulaceae</taxon>
        <taxon>Botrimarina</taxon>
    </lineage>
</organism>
<feature type="transmembrane region" description="Helical" evidence="1">
    <location>
        <begin position="21"/>
        <end position="46"/>
    </location>
</feature>
<dbReference type="PROSITE" id="PS00409">
    <property type="entry name" value="PROKAR_NTER_METHYL"/>
    <property type="match status" value="1"/>
</dbReference>
<evidence type="ECO:0000313" key="4">
    <source>
        <dbReference type="Proteomes" id="UP000318995"/>
    </source>
</evidence>
<name>A0A5C5WBI2_9BACT</name>
<dbReference type="PANTHER" id="PTHR30093">
    <property type="entry name" value="GENERAL SECRETION PATHWAY PROTEIN G"/>
    <property type="match status" value="1"/>
</dbReference>
<evidence type="ECO:0000313" key="3">
    <source>
        <dbReference type="EMBL" id="TWT47847.1"/>
    </source>
</evidence>
<dbReference type="NCBIfam" id="TIGR02532">
    <property type="entry name" value="IV_pilin_GFxxxE"/>
    <property type="match status" value="1"/>
</dbReference>
<dbReference type="InterPro" id="IPR012902">
    <property type="entry name" value="N_methyl_site"/>
</dbReference>
<protein>
    <recommendedName>
        <fullName evidence="2">DUF1559 domain-containing protein</fullName>
    </recommendedName>
</protein>
<comment type="caution">
    <text evidence="3">The sequence shown here is derived from an EMBL/GenBank/DDBJ whole genome shotgun (WGS) entry which is preliminary data.</text>
</comment>
<sequence length="360" mass="38911">MTLLKSLLSYRSPRRLARSPAGFTLVELLVVIAIIGILVSLLLPAVQSARAAARRSQCQNQLKQIGLACLNYESAQGALPAGVEGKGRFNDDDAPGGQKEEVGMAWGVTLLPYLEEQTVFDQFDFSGDKNFLSTAVNSSGVSNLQAGRTALSVYICPEDQESAEPFEIFNNPWGPSTYRACSGTIDQTKQGGGAYIFWDRLNKSGVTARSDNRNYRGALIAAGGRLEIAPTRISQVTDGTSRTAMVGEFHPGPEAVRRNTWASGWRYHSKGHFVRDAQGRSSIYRTAGVEECYASTRNSPPGLGGDVFLCIRSFSTVHPGGVIQYVFCDGSVHGIRDVIDDDVYLTLGTVAGEETVRGEI</sequence>
<accession>A0A5C5WBI2</accession>